<feature type="compositionally biased region" description="Polar residues" evidence="1">
    <location>
        <begin position="17"/>
        <end position="27"/>
    </location>
</feature>
<feature type="compositionally biased region" description="Basic and acidic residues" evidence="1">
    <location>
        <begin position="1"/>
        <end position="11"/>
    </location>
</feature>
<keyword evidence="3" id="KW-1185">Reference proteome</keyword>
<feature type="compositionally biased region" description="Basic and acidic residues" evidence="1">
    <location>
        <begin position="87"/>
        <end position="97"/>
    </location>
</feature>
<evidence type="ECO:0000256" key="1">
    <source>
        <dbReference type="SAM" id="MobiDB-lite"/>
    </source>
</evidence>
<organism evidence="2 3">
    <name type="scientific">Altericroceibacterium indicum</name>
    <dbReference type="NCBI Taxonomy" id="374177"/>
    <lineage>
        <taxon>Bacteria</taxon>
        <taxon>Pseudomonadati</taxon>
        <taxon>Pseudomonadota</taxon>
        <taxon>Alphaproteobacteria</taxon>
        <taxon>Sphingomonadales</taxon>
        <taxon>Erythrobacteraceae</taxon>
        <taxon>Altericroceibacterium</taxon>
    </lineage>
</organism>
<feature type="region of interest" description="Disordered" evidence="1">
    <location>
        <begin position="1"/>
        <end position="97"/>
    </location>
</feature>
<feature type="compositionally biased region" description="Acidic residues" evidence="1">
    <location>
        <begin position="34"/>
        <end position="46"/>
    </location>
</feature>
<name>A0A845A7C2_9SPHN</name>
<reference evidence="2 3" key="1">
    <citation type="submission" date="2019-12" db="EMBL/GenBank/DDBJ databases">
        <title>Genomic-based taxomic classification of the family Erythrobacteraceae.</title>
        <authorList>
            <person name="Xu L."/>
        </authorList>
    </citation>
    <scope>NUCLEOTIDE SEQUENCE [LARGE SCALE GENOMIC DNA]</scope>
    <source>
        <strain evidence="2 3">DSM 18604</strain>
    </source>
</reference>
<dbReference type="EMBL" id="WTYQ01000003">
    <property type="protein sequence ID" value="MXP26272.1"/>
    <property type="molecule type" value="Genomic_DNA"/>
</dbReference>
<comment type="caution">
    <text evidence="2">The sequence shown here is derived from an EMBL/GenBank/DDBJ whole genome shotgun (WGS) entry which is preliminary data.</text>
</comment>
<gene>
    <name evidence="2" type="ORF">GRI39_09515</name>
</gene>
<protein>
    <submittedName>
        <fullName evidence="2">Uncharacterized protein</fullName>
    </submittedName>
</protein>
<dbReference type="AlphaFoldDB" id="A0A845A7C2"/>
<sequence length="97" mass="10392">MSANKPNDKQADGFITSGDQYAVNQPAFNHADDGDADEIEREEAEDRSDPIGHEPLPREKGQNNQASPSADDPHKAKGLGYGANGETEMHDAPDSSD</sequence>
<proteinExistence type="predicted"/>
<feature type="compositionally biased region" description="Basic and acidic residues" evidence="1">
    <location>
        <begin position="47"/>
        <end position="61"/>
    </location>
</feature>
<evidence type="ECO:0000313" key="3">
    <source>
        <dbReference type="Proteomes" id="UP000460561"/>
    </source>
</evidence>
<evidence type="ECO:0000313" key="2">
    <source>
        <dbReference type="EMBL" id="MXP26272.1"/>
    </source>
</evidence>
<accession>A0A845A7C2</accession>
<dbReference type="Proteomes" id="UP000460561">
    <property type="component" value="Unassembled WGS sequence"/>
</dbReference>